<dbReference type="PANTHER" id="PTHR43156">
    <property type="entry name" value="STAGE II SPORULATION PROTEIN E-RELATED"/>
    <property type="match status" value="1"/>
</dbReference>
<reference evidence="3 4" key="1">
    <citation type="journal article" date="2023" name="Microbiol. Spectr.">
        <title>Synergy between Genome Mining, Metabolomics, and Bioinformatics Uncovers Antibacterial Chlorinated Carbazole Alkaloids and Their Biosynthetic Gene Cluster from Streptomyces tubbatahanensis sp. nov., a Novel Actinomycete Isolated from Sulu Sea, Philippines.</title>
        <authorList>
            <person name="Tenebro C.P."/>
            <person name="Trono D.J.V.L."/>
            <person name="Balida L.A.P."/>
            <person name="Bayog L.K.A."/>
            <person name="Bruna J.R."/>
            <person name="Sabido E.M."/>
            <person name="Caspe D.P.C."/>
            <person name="de Los Santos E.L.C."/>
            <person name="Saludes J.P."/>
            <person name="Dalisay D.S."/>
        </authorList>
    </citation>
    <scope>NUCLEOTIDE SEQUENCE [LARGE SCALE GENOMIC DNA]</scope>
    <source>
        <strain evidence="3 4">DSD3025</strain>
    </source>
</reference>
<gene>
    <name evidence="3" type="ORF">MMF93_23720</name>
</gene>
<dbReference type="InterPro" id="IPR029016">
    <property type="entry name" value="GAF-like_dom_sf"/>
</dbReference>
<accession>A0ABY3XX92</accession>
<feature type="domain" description="PPM-type phosphatase" evidence="2">
    <location>
        <begin position="174"/>
        <end position="395"/>
    </location>
</feature>
<dbReference type="InterPro" id="IPR001932">
    <property type="entry name" value="PPM-type_phosphatase-like_dom"/>
</dbReference>
<dbReference type="Gene3D" id="3.60.40.10">
    <property type="entry name" value="PPM-type phosphatase domain"/>
    <property type="match status" value="1"/>
</dbReference>
<dbReference type="Gene3D" id="3.30.450.40">
    <property type="match status" value="1"/>
</dbReference>
<dbReference type="EMBL" id="CP093846">
    <property type="protein sequence ID" value="UNS99134.1"/>
    <property type="molecule type" value="Genomic_DNA"/>
</dbReference>
<keyword evidence="4" id="KW-1185">Reference proteome</keyword>
<dbReference type="Pfam" id="PF07228">
    <property type="entry name" value="SpoIIE"/>
    <property type="match status" value="1"/>
</dbReference>
<evidence type="ECO:0000259" key="2">
    <source>
        <dbReference type="SMART" id="SM00331"/>
    </source>
</evidence>
<protein>
    <submittedName>
        <fullName evidence="3">SpoIIE family protein phosphatase</fullName>
    </submittedName>
</protein>
<dbReference type="InterPro" id="IPR036457">
    <property type="entry name" value="PPM-type-like_dom_sf"/>
</dbReference>
<dbReference type="PANTHER" id="PTHR43156:SF2">
    <property type="entry name" value="STAGE II SPORULATION PROTEIN E"/>
    <property type="match status" value="1"/>
</dbReference>
<evidence type="ECO:0000256" key="1">
    <source>
        <dbReference type="ARBA" id="ARBA00022801"/>
    </source>
</evidence>
<organism evidence="3 4">
    <name type="scientific">Streptomyces tubbatahanensis</name>
    <dbReference type="NCBI Taxonomy" id="2923272"/>
    <lineage>
        <taxon>Bacteria</taxon>
        <taxon>Bacillati</taxon>
        <taxon>Actinomycetota</taxon>
        <taxon>Actinomycetes</taxon>
        <taxon>Kitasatosporales</taxon>
        <taxon>Streptomycetaceae</taxon>
        <taxon>Streptomyces</taxon>
    </lineage>
</organism>
<dbReference type="Proteomes" id="UP001202244">
    <property type="component" value="Chromosome"/>
</dbReference>
<name>A0ABY3XX92_9ACTN</name>
<dbReference type="RefSeq" id="WP_242754632.1">
    <property type="nucleotide sequence ID" value="NZ_CP093846.1"/>
</dbReference>
<keyword evidence="1" id="KW-0378">Hydrolase</keyword>
<sequence length="400" mass="43904">MQARVQEGEGTLAVLTEEMHKVAPDRLPALFNRHAGELGLEEVTIYLADIRQDSLVSMPEGAQRPSHRLSVEDSDAGRAYRTGEAQTLESRTSGLQVWVPLIDGVERIGVLGVHAQSLDKPTLRVCRVLASLVALAVVAKSHHSDTFSRLQRSSKMRLSAEMVWAYLPPRTMGTDQVTSSAVLEPAYDLGGDAFDHSLIDGDLHTTILDGMGHDLLSGLTSTVAMAGCRQVRRSDSGNLKEIVANVDGELERWFPDRQVTAVFAHLHLDSGVLTWINCGHPTPLLLRDQTVVPGALERAPQLPLGMGSADEEHVWRQDHIQLEPGDRVLLHSDGVTDAHNQAGERFGEDRFTDFLIRTIAAGEPAPEALRRLINAILTHQEGHLSDDATILMFEWHPTRG</sequence>
<proteinExistence type="predicted"/>
<evidence type="ECO:0000313" key="3">
    <source>
        <dbReference type="EMBL" id="UNS99134.1"/>
    </source>
</evidence>
<evidence type="ECO:0000313" key="4">
    <source>
        <dbReference type="Proteomes" id="UP001202244"/>
    </source>
</evidence>
<dbReference type="InterPro" id="IPR052016">
    <property type="entry name" value="Bact_Sigma-Reg"/>
</dbReference>
<dbReference type="SUPFAM" id="SSF81606">
    <property type="entry name" value="PP2C-like"/>
    <property type="match status" value="1"/>
</dbReference>
<dbReference type="SMART" id="SM00331">
    <property type="entry name" value="PP2C_SIG"/>
    <property type="match status" value="1"/>
</dbReference>